<sequence>MNKTININLAGIFFHIDEDAYLKLQGYLEAIKRSFAGEPGEDEILADIEARIAELFTERVTHDKQVIGLKEVDAIIVIMGQPEDYIVDDSMFTDAPNSQAKTATSKKLFRDTENSYIGGVAAGLGHYFGLDAVWIRLIWILLIFGAGTGVLLYILLWILIPEAKSTADKLSMKGEPITISNIEKKIKDGFDNVSDVAKNVSDTLSGTAKSVSDTVSDAAKHVNFKKKGQQVKSSSQKFFEAVGAVCLFCFNVIAKFIGVLLIIIGASTLISLLIGLLSVNVTDIVNIPGFELLDAANTANTPIWLASLLVFLSIGIPFFFIFYLGLKILVTNLKSIGNIAKFSLLGLWLIALISLAVIGIKHASEHAFDAQTVQQETLPVKALDTVFVKMAENHTYNKKMKRSSQAGRIAYTNTNKQIIYNRNIRFIVKATPDTTAYLTVEKQAEGSSLLLAKNRAENIRYDYSFSQNTLLLNPFLTTDIDNKFSNQLVEVTLYLPEQTVLVADNNTYSFHKNPGYYNDLLENGMEGHYLKITKNGIICLDCPATD</sequence>
<evidence type="ECO:0000256" key="4">
    <source>
        <dbReference type="ARBA" id="ARBA00022989"/>
    </source>
</evidence>
<feature type="transmembrane region" description="Helical" evidence="6">
    <location>
        <begin position="241"/>
        <end position="274"/>
    </location>
</feature>
<dbReference type="Pfam" id="PF04024">
    <property type="entry name" value="PspC"/>
    <property type="match status" value="1"/>
</dbReference>
<comment type="caution">
    <text evidence="10">The sequence shown here is derived from an EMBL/GenBank/DDBJ whole genome shotgun (WGS) entry which is preliminary data.</text>
</comment>
<keyword evidence="5 6" id="KW-0472">Membrane</keyword>
<feature type="domain" description="PspC-related transmembrane region" evidence="8">
    <location>
        <begin position="225"/>
        <end position="365"/>
    </location>
</feature>
<evidence type="ECO:0000313" key="11">
    <source>
        <dbReference type="Proteomes" id="UP001597472"/>
    </source>
</evidence>
<dbReference type="Proteomes" id="UP001597472">
    <property type="component" value="Unassembled WGS sequence"/>
</dbReference>
<protein>
    <submittedName>
        <fullName evidence="10">PspC domain-containing protein</fullName>
    </submittedName>
</protein>
<dbReference type="InterPro" id="IPR054319">
    <property type="entry name" value="PspC-rel_ToastRack"/>
</dbReference>
<keyword evidence="11" id="KW-1185">Reference proteome</keyword>
<evidence type="ECO:0000259" key="7">
    <source>
        <dbReference type="Pfam" id="PF04024"/>
    </source>
</evidence>
<gene>
    <name evidence="10" type="ORF">ACFSQP_01900</name>
</gene>
<evidence type="ECO:0000256" key="5">
    <source>
        <dbReference type="ARBA" id="ARBA00023136"/>
    </source>
</evidence>
<dbReference type="InterPro" id="IPR052027">
    <property type="entry name" value="PspC"/>
</dbReference>
<dbReference type="InterPro" id="IPR007168">
    <property type="entry name" value="Phageshock_PspC_N"/>
</dbReference>
<organism evidence="10 11">
    <name type="scientific">Bizionia sediminis</name>
    <dbReference type="NCBI Taxonomy" id="1737064"/>
    <lineage>
        <taxon>Bacteria</taxon>
        <taxon>Pseudomonadati</taxon>
        <taxon>Bacteroidota</taxon>
        <taxon>Flavobacteriia</taxon>
        <taxon>Flavobacteriales</taxon>
        <taxon>Flavobacteriaceae</taxon>
        <taxon>Bizionia</taxon>
    </lineage>
</organism>
<evidence type="ECO:0000256" key="3">
    <source>
        <dbReference type="ARBA" id="ARBA00022692"/>
    </source>
</evidence>
<evidence type="ECO:0000313" key="10">
    <source>
        <dbReference type="EMBL" id="MFD2550559.1"/>
    </source>
</evidence>
<feature type="transmembrane region" description="Helical" evidence="6">
    <location>
        <begin position="338"/>
        <end position="360"/>
    </location>
</feature>
<evidence type="ECO:0000259" key="9">
    <source>
        <dbReference type="Pfam" id="PF22744"/>
    </source>
</evidence>
<evidence type="ECO:0000256" key="6">
    <source>
        <dbReference type="SAM" id="Phobius"/>
    </source>
</evidence>
<feature type="transmembrane region" description="Helical" evidence="6">
    <location>
        <begin position="137"/>
        <end position="160"/>
    </location>
</feature>
<evidence type="ECO:0000259" key="8">
    <source>
        <dbReference type="Pfam" id="PF22571"/>
    </source>
</evidence>
<feature type="domain" description="Phage shock protein PspC N-terminal" evidence="7">
    <location>
        <begin position="106"/>
        <end position="163"/>
    </location>
</feature>
<dbReference type="InterPro" id="IPR054321">
    <property type="entry name" value="PspC-rel_TM"/>
</dbReference>
<accession>A0ABW5KP83</accession>
<comment type="subcellular location">
    <subcellularLocation>
        <location evidence="1">Cell membrane</location>
        <topology evidence="1">Single-pass membrane protein</topology>
    </subcellularLocation>
</comment>
<proteinExistence type="predicted"/>
<dbReference type="PANTHER" id="PTHR33885:SF3">
    <property type="entry name" value="PHAGE SHOCK PROTEIN C"/>
    <property type="match status" value="1"/>
</dbReference>
<dbReference type="Pfam" id="PF22571">
    <property type="entry name" value="LiaI-LiaF-TM_PspC"/>
    <property type="match status" value="1"/>
</dbReference>
<feature type="domain" description="PspC-related ToastRack" evidence="9">
    <location>
        <begin position="413"/>
        <end position="544"/>
    </location>
</feature>
<dbReference type="EMBL" id="JBHULS010000001">
    <property type="protein sequence ID" value="MFD2550559.1"/>
    <property type="molecule type" value="Genomic_DNA"/>
</dbReference>
<keyword evidence="3 6" id="KW-0812">Transmembrane</keyword>
<evidence type="ECO:0000256" key="2">
    <source>
        <dbReference type="ARBA" id="ARBA00022475"/>
    </source>
</evidence>
<feature type="transmembrane region" description="Helical" evidence="6">
    <location>
        <begin position="303"/>
        <end position="326"/>
    </location>
</feature>
<keyword evidence="2" id="KW-1003">Cell membrane</keyword>
<name>A0ABW5KP83_9FLAO</name>
<dbReference type="Pfam" id="PF22744">
    <property type="entry name" value="Toast-rack_PspC-Cterm"/>
    <property type="match status" value="1"/>
</dbReference>
<dbReference type="RefSeq" id="WP_376891351.1">
    <property type="nucleotide sequence ID" value="NZ_JBHULS010000001.1"/>
</dbReference>
<reference evidence="11" key="1">
    <citation type="journal article" date="2019" name="Int. J. Syst. Evol. Microbiol.">
        <title>The Global Catalogue of Microorganisms (GCM) 10K type strain sequencing project: providing services to taxonomists for standard genome sequencing and annotation.</title>
        <authorList>
            <consortium name="The Broad Institute Genomics Platform"/>
            <consortium name="The Broad Institute Genome Sequencing Center for Infectious Disease"/>
            <person name="Wu L."/>
            <person name="Ma J."/>
        </authorList>
    </citation>
    <scope>NUCLEOTIDE SEQUENCE [LARGE SCALE GENOMIC DNA]</scope>
    <source>
        <strain evidence="11">KCTC 42587</strain>
    </source>
</reference>
<keyword evidence="4 6" id="KW-1133">Transmembrane helix</keyword>
<dbReference type="PANTHER" id="PTHR33885">
    <property type="entry name" value="PHAGE SHOCK PROTEIN C"/>
    <property type="match status" value="1"/>
</dbReference>
<evidence type="ECO:0000256" key="1">
    <source>
        <dbReference type="ARBA" id="ARBA00004162"/>
    </source>
</evidence>